<evidence type="ECO:0000313" key="2">
    <source>
        <dbReference type="EMBL" id="RFU34395.1"/>
    </source>
</evidence>
<keyword evidence="3" id="KW-1185">Reference proteome</keyword>
<feature type="non-terminal residue" evidence="2">
    <location>
        <position position="99"/>
    </location>
</feature>
<gene>
    <name evidence="2" type="ORF">B7463_g1924</name>
</gene>
<feature type="transmembrane region" description="Helical" evidence="1">
    <location>
        <begin position="73"/>
        <end position="96"/>
    </location>
</feature>
<sequence length="99" mass="11105">MTTQQVPEWEAPPLSNETKKTGLFRKAKLFSTKPTSEGGTIKDTWLSARNFDVTFERVLPAQKRYFGRSRKTFLLIILGVILLLILILGLGLGLGLKKT</sequence>
<organism evidence="2 3">
    <name type="scientific">Scytalidium lignicola</name>
    <name type="common">Hyphomycete</name>
    <dbReference type="NCBI Taxonomy" id="5539"/>
    <lineage>
        <taxon>Eukaryota</taxon>
        <taxon>Fungi</taxon>
        <taxon>Dikarya</taxon>
        <taxon>Ascomycota</taxon>
        <taxon>Pezizomycotina</taxon>
        <taxon>Leotiomycetes</taxon>
        <taxon>Leotiomycetes incertae sedis</taxon>
        <taxon>Scytalidium</taxon>
    </lineage>
</organism>
<feature type="non-terminal residue" evidence="2">
    <location>
        <position position="1"/>
    </location>
</feature>
<evidence type="ECO:0000256" key="1">
    <source>
        <dbReference type="SAM" id="Phobius"/>
    </source>
</evidence>
<keyword evidence="1" id="KW-0472">Membrane</keyword>
<evidence type="ECO:0000313" key="3">
    <source>
        <dbReference type="Proteomes" id="UP000258309"/>
    </source>
</evidence>
<dbReference type="EMBL" id="NCSJ02000021">
    <property type="protein sequence ID" value="RFU34395.1"/>
    <property type="molecule type" value="Genomic_DNA"/>
</dbReference>
<comment type="caution">
    <text evidence="2">The sequence shown here is derived from an EMBL/GenBank/DDBJ whole genome shotgun (WGS) entry which is preliminary data.</text>
</comment>
<dbReference type="STRING" id="5539.A0A3E2HM05"/>
<protein>
    <submittedName>
        <fullName evidence="2">Uncharacterized protein</fullName>
    </submittedName>
</protein>
<proteinExistence type="predicted"/>
<name>A0A3E2HM05_SCYLI</name>
<reference evidence="2 3" key="1">
    <citation type="submission" date="2018-05" db="EMBL/GenBank/DDBJ databases">
        <title>Draft genome sequence of Scytalidium lignicola DSM 105466, a ubiquitous saprotrophic fungus.</title>
        <authorList>
            <person name="Buettner E."/>
            <person name="Gebauer A.M."/>
            <person name="Hofrichter M."/>
            <person name="Liers C."/>
            <person name="Kellner H."/>
        </authorList>
    </citation>
    <scope>NUCLEOTIDE SEQUENCE [LARGE SCALE GENOMIC DNA]</scope>
    <source>
        <strain evidence="2 3">DSM 105466</strain>
    </source>
</reference>
<dbReference type="Proteomes" id="UP000258309">
    <property type="component" value="Unassembled WGS sequence"/>
</dbReference>
<keyword evidence="1" id="KW-1133">Transmembrane helix</keyword>
<keyword evidence="1" id="KW-0812">Transmembrane</keyword>
<accession>A0A3E2HM05</accession>
<dbReference type="AlphaFoldDB" id="A0A3E2HM05"/>